<evidence type="ECO:0000313" key="3">
    <source>
        <dbReference type="Proteomes" id="UP000648984"/>
    </source>
</evidence>
<organism evidence="2 3">
    <name type="scientific">Aromatoleum diolicum</name>
    <dbReference type="NCBI Taxonomy" id="75796"/>
    <lineage>
        <taxon>Bacteria</taxon>
        <taxon>Pseudomonadati</taxon>
        <taxon>Pseudomonadota</taxon>
        <taxon>Betaproteobacteria</taxon>
        <taxon>Rhodocyclales</taxon>
        <taxon>Rhodocyclaceae</taxon>
        <taxon>Aromatoleum</taxon>
    </lineage>
</organism>
<dbReference type="InterPro" id="IPR011004">
    <property type="entry name" value="Trimer_LpxA-like_sf"/>
</dbReference>
<dbReference type="SUPFAM" id="SSF51161">
    <property type="entry name" value="Trimeric LpxA-like enzymes"/>
    <property type="match status" value="1"/>
</dbReference>
<dbReference type="InterPro" id="IPR050179">
    <property type="entry name" value="Trans_hexapeptide_repeat"/>
</dbReference>
<name>A0ABX1QGS1_9RHOO</name>
<gene>
    <name evidence="2" type="ORF">GPA25_20760</name>
</gene>
<sequence>MADFPAKSERRTPASALREWWQRRAERRQRKHLPKFLRGQARFRERYPNYEIGIGTYGMPKVHDWHEGSTLRIGAYCSIAEGVNILLGGHHRLDWVSSYPFPKFLEEARHIADFGGTRGDVTIGNDVWLGTGCTILSGISIGDGAVVAAQAVVTRDVAPYAIVAGNPARIVRWRFDETTRAALLATAWWSWPEAEIRRVVSLLCSDDPGAFLAYAADRNTQSDTTGETA</sequence>
<dbReference type="EMBL" id="WTVQ01000053">
    <property type="protein sequence ID" value="NMG77190.1"/>
    <property type="molecule type" value="Genomic_DNA"/>
</dbReference>
<keyword evidence="3" id="KW-1185">Reference proteome</keyword>
<comment type="caution">
    <text evidence="2">The sequence shown here is derived from an EMBL/GenBank/DDBJ whole genome shotgun (WGS) entry which is preliminary data.</text>
</comment>
<dbReference type="RefSeq" id="WP_169262323.1">
    <property type="nucleotide sequence ID" value="NZ_WTVQ01000053.1"/>
</dbReference>
<proteinExistence type="inferred from homology"/>
<dbReference type="Pfam" id="PF00132">
    <property type="entry name" value="Hexapep"/>
    <property type="match status" value="1"/>
</dbReference>
<dbReference type="CDD" id="cd03349">
    <property type="entry name" value="LbH_XAT"/>
    <property type="match status" value="1"/>
</dbReference>
<dbReference type="PANTHER" id="PTHR43300">
    <property type="entry name" value="ACETYLTRANSFERASE"/>
    <property type="match status" value="1"/>
</dbReference>
<accession>A0ABX1QGS1</accession>
<evidence type="ECO:0000313" key="2">
    <source>
        <dbReference type="EMBL" id="NMG77190.1"/>
    </source>
</evidence>
<comment type="similarity">
    <text evidence="1">Belongs to the transferase hexapeptide repeat family.</text>
</comment>
<dbReference type="Gene3D" id="2.160.10.10">
    <property type="entry name" value="Hexapeptide repeat proteins"/>
    <property type="match status" value="1"/>
</dbReference>
<evidence type="ECO:0000256" key="1">
    <source>
        <dbReference type="ARBA" id="ARBA00007274"/>
    </source>
</evidence>
<dbReference type="InterPro" id="IPR001451">
    <property type="entry name" value="Hexapep"/>
</dbReference>
<reference evidence="2 3" key="1">
    <citation type="submission" date="2019-12" db="EMBL/GenBank/DDBJ databases">
        <title>Comparative genomics gives insights into the taxonomy of the Azoarcus-Aromatoleum group and reveals separate origins of nif in the plant-associated Azoarcus and non-plant-associated Aromatoleum sub-groups.</title>
        <authorList>
            <person name="Lafos M."/>
            <person name="Maluk M."/>
            <person name="Batista M."/>
            <person name="Junghare M."/>
            <person name="Carmona M."/>
            <person name="Faoro H."/>
            <person name="Cruz L.M."/>
            <person name="Battistoni F."/>
            <person name="De Souza E."/>
            <person name="Pedrosa F."/>
            <person name="Chen W.-M."/>
            <person name="Poole P.S."/>
            <person name="Dixon R.A."/>
            <person name="James E.K."/>
        </authorList>
    </citation>
    <scope>NUCLEOTIDE SEQUENCE [LARGE SCALE GENOMIC DNA]</scope>
    <source>
        <strain evidence="2 3">22Lin</strain>
    </source>
</reference>
<protein>
    <submittedName>
        <fullName evidence="2">Antibiotic acetyltransferase</fullName>
    </submittedName>
</protein>
<dbReference type="Proteomes" id="UP000648984">
    <property type="component" value="Unassembled WGS sequence"/>
</dbReference>
<dbReference type="PANTHER" id="PTHR43300:SF11">
    <property type="entry name" value="ACETYLTRANSFERASE RV3034C-RELATED"/>
    <property type="match status" value="1"/>
</dbReference>